<dbReference type="Pfam" id="PF03167">
    <property type="entry name" value="UDG"/>
    <property type="match status" value="1"/>
</dbReference>
<name>A0A6C0H0C5_9ZZZZ</name>
<proteinExistence type="inferred from homology"/>
<evidence type="ECO:0000256" key="1">
    <source>
        <dbReference type="ARBA" id="ARBA00008184"/>
    </source>
</evidence>
<evidence type="ECO:0000256" key="3">
    <source>
        <dbReference type="ARBA" id="ARBA00022801"/>
    </source>
</evidence>
<feature type="domain" description="Uracil-DNA glycosylase-like" evidence="5">
    <location>
        <begin position="62"/>
        <end position="218"/>
    </location>
</feature>
<keyword evidence="3" id="KW-0378">Hydrolase</keyword>
<dbReference type="GO" id="GO:0004844">
    <property type="term" value="F:uracil DNA N-glycosylase activity"/>
    <property type="evidence" value="ECO:0007669"/>
    <property type="project" value="InterPro"/>
</dbReference>
<dbReference type="EMBL" id="MN739835">
    <property type="protein sequence ID" value="QHT73998.1"/>
    <property type="molecule type" value="Genomic_DNA"/>
</dbReference>
<dbReference type="GO" id="GO:0097510">
    <property type="term" value="P:base-excision repair, AP site formation via deaminated base removal"/>
    <property type="evidence" value="ECO:0007669"/>
    <property type="project" value="TreeGrafter"/>
</dbReference>
<accession>A0A6C0H0C5</accession>
<dbReference type="SMART" id="SM00987">
    <property type="entry name" value="UreE_C"/>
    <property type="match status" value="1"/>
</dbReference>
<reference evidence="6" key="1">
    <citation type="journal article" date="2020" name="Nature">
        <title>Giant virus diversity and host interactions through global metagenomics.</title>
        <authorList>
            <person name="Schulz F."/>
            <person name="Roux S."/>
            <person name="Paez-Espino D."/>
            <person name="Jungbluth S."/>
            <person name="Walsh D.A."/>
            <person name="Denef V.J."/>
            <person name="McMahon K.D."/>
            <person name="Konstantinidis K.T."/>
            <person name="Eloe-Fadrosh E.A."/>
            <person name="Kyrpides N.C."/>
            <person name="Woyke T."/>
        </authorList>
    </citation>
    <scope>NUCLEOTIDE SEQUENCE</scope>
    <source>
        <strain evidence="6">GVMAG-M-3300023179-4</strain>
    </source>
</reference>
<keyword evidence="2" id="KW-0227">DNA damage</keyword>
<dbReference type="InterPro" id="IPR036895">
    <property type="entry name" value="Uracil-DNA_glycosylase-like_sf"/>
</dbReference>
<protein>
    <recommendedName>
        <fullName evidence="5">Uracil-DNA glycosylase-like domain-containing protein</fullName>
    </recommendedName>
</protein>
<dbReference type="SUPFAM" id="SSF52141">
    <property type="entry name" value="Uracil-DNA glycosylase-like"/>
    <property type="match status" value="1"/>
</dbReference>
<dbReference type="SMART" id="SM00986">
    <property type="entry name" value="UDG"/>
    <property type="match status" value="1"/>
</dbReference>
<dbReference type="PANTHER" id="PTHR11264:SF0">
    <property type="entry name" value="URACIL-DNA GLYCOSYLASE"/>
    <property type="match status" value="1"/>
</dbReference>
<sequence>MFKIKKYIKDNIMFEKKELLKNIKKTWIELLDNYELDKIIEKLNTYNSYILPTNNKIFNAFKYFELKDTKVCWIGQDPYIGCHQAMGLSFSVPTGCLIPPSLKNIFKELNLNDHTKGDLTLWVENNDFLMLNTSLTVFEGKSNSNQDLWKNYTDNLIKEISNKTKKIIFLLLGNYAQSKIKFIDEKKHIIIKGVHPSPLSAHRGFLGSGIFNELDDKYKEIFKKDINWEL</sequence>
<organism evidence="6">
    <name type="scientific">viral metagenome</name>
    <dbReference type="NCBI Taxonomy" id="1070528"/>
    <lineage>
        <taxon>unclassified sequences</taxon>
        <taxon>metagenomes</taxon>
        <taxon>organismal metagenomes</taxon>
    </lineage>
</organism>
<evidence type="ECO:0000256" key="4">
    <source>
        <dbReference type="ARBA" id="ARBA00023204"/>
    </source>
</evidence>
<evidence type="ECO:0000313" key="6">
    <source>
        <dbReference type="EMBL" id="QHT73998.1"/>
    </source>
</evidence>
<keyword evidence="4" id="KW-0234">DNA repair</keyword>
<dbReference type="AlphaFoldDB" id="A0A6C0H0C5"/>
<evidence type="ECO:0000259" key="5">
    <source>
        <dbReference type="SMART" id="SM00986"/>
    </source>
</evidence>
<dbReference type="InterPro" id="IPR005122">
    <property type="entry name" value="Uracil-DNA_glycosylase-like"/>
</dbReference>
<comment type="similarity">
    <text evidence="1">Belongs to the uracil-DNA glycosylase (UDG) superfamily. UNG family.</text>
</comment>
<dbReference type="Gene3D" id="3.40.470.10">
    <property type="entry name" value="Uracil-DNA glycosylase-like domain"/>
    <property type="match status" value="1"/>
</dbReference>
<dbReference type="PANTHER" id="PTHR11264">
    <property type="entry name" value="URACIL-DNA GLYCOSYLASE"/>
    <property type="match status" value="1"/>
</dbReference>
<dbReference type="InterPro" id="IPR002043">
    <property type="entry name" value="UDG_fam1"/>
</dbReference>
<dbReference type="CDD" id="cd10027">
    <property type="entry name" value="UDG-F1-like"/>
    <property type="match status" value="1"/>
</dbReference>
<dbReference type="NCBIfam" id="NF003592">
    <property type="entry name" value="PRK05254.1-5"/>
    <property type="match status" value="1"/>
</dbReference>
<evidence type="ECO:0000256" key="2">
    <source>
        <dbReference type="ARBA" id="ARBA00022763"/>
    </source>
</evidence>